<dbReference type="GO" id="GO:0006269">
    <property type="term" value="P:DNA replication, synthesis of primer"/>
    <property type="evidence" value="ECO:0007669"/>
    <property type="project" value="TreeGrafter"/>
</dbReference>
<evidence type="ECO:0000313" key="6">
    <source>
        <dbReference type="EMBL" id="QQT87698.1"/>
    </source>
</evidence>
<name>A0A7T9Z869_9GAMM</name>
<evidence type="ECO:0000259" key="5">
    <source>
        <dbReference type="SMART" id="SM00400"/>
    </source>
</evidence>
<protein>
    <submittedName>
        <fullName evidence="7">CHC2 zinc finger domain-containing protein</fullName>
    </submittedName>
</protein>
<keyword evidence="3" id="KW-0862">Zinc</keyword>
<dbReference type="EMBL" id="CP089051">
    <property type="protein sequence ID" value="UYF71145.1"/>
    <property type="molecule type" value="Genomic_DNA"/>
</dbReference>
<keyword evidence="2" id="KW-0863">Zinc-finger</keyword>
<keyword evidence="1" id="KW-0479">Metal-binding</keyword>
<dbReference type="GO" id="GO:0003899">
    <property type="term" value="F:DNA-directed RNA polymerase activity"/>
    <property type="evidence" value="ECO:0007669"/>
    <property type="project" value="InterPro"/>
</dbReference>
<reference evidence="7" key="2">
    <citation type="journal article" date="2022" name="J Glob Antimicrob Resist">
        <title>Comparative analysis of IMP-4- and OXA-58-containing plasmids of three carbapenemase-producing Acinetobacter ursingii strains in the Netherlands.</title>
        <authorList>
            <person name="Hendrickx A.P.A."/>
            <person name="Schade R.P."/>
            <person name="Landman F."/>
            <person name="Bosch T."/>
            <person name="Schouls L.M."/>
            <person name="van Dijk K."/>
        </authorList>
    </citation>
    <scope>NUCLEOTIDE SEQUENCE</scope>
    <source>
        <strain evidence="7">RIVM_C010559</strain>
    </source>
</reference>
<feature type="region of interest" description="Disordered" evidence="4">
    <location>
        <begin position="1"/>
        <end position="25"/>
    </location>
</feature>
<evidence type="ECO:0000256" key="2">
    <source>
        <dbReference type="ARBA" id="ARBA00022771"/>
    </source>
</evidence>
<dbReference type="Proteomes" id="UP001164064">
    <property type="component" value="Chromosome"/>
</dbReference>
<feature type="domain" description="Zinc finger CHC2-type" evidence="5">
    <location>
        <begin position="58"/>
        <end position="109"/>
    </location>
</feature>
<evidence type="ECO:0000313" key="8">
    <source>
        <dbReference type="Proteomes" id="UP000595320"/>
    </source>
</evidence>
<dbReference type="AlphaFoldDB" id="A0A7T9Z869"/>
<dbReference type="Proteomes" id="UP000595320">
    <property type="component" value="Chromosome"/>
</dbReference>
<evidence type="ECO:0000256" key="4">
    <source>
        <dbReference type="SAM" id="MobiDB-lite"/>
    </source>
</evidence>
<evidence type="ECO:0000256" key="1">
    <source>
        <dbReference type="ARBA" id="ARBA00022723"/>
    </source>
</evidence>
<dbReference type="GO" id="GO:0008270">
    <property type="term" value="F:zinc ion binding"/>
    <property type="evidence" value="ECO:0007669"/>
    <property type="project" value="UniProtKB-KW"/>
</dbReference>
<proteinExistence type="predicted"/>
<dbReference type="PANTHER" id="PTHR30313">
    <property type="entry name" value="DNA PRIMASE"/>
    <property type="match status" value="1"/>
</dbReference>
<gene>
    <name evidence="6" type="ORF">I6I53_08180</name>
    <name evidence="7" type="ORF">LSO60_12925</name>
</gene>
<dbReference type="GeneID" id="66210831"/>
<sequence>MKKAHPTLGKYRNQQHGNRNDKPKKFGLNRALLPDPIEYLTARGYAVKGRGEWREMICPFHDDSTPSLRINSRKGCFKCMACDAKGGDLIAFHQLLTGKPFIEACKDLGAWEDHA</sequence>
<evidence type="ECO:0000256" key="3">
    <source>
        <dbReference type="ARBA" id="ARBA00022833"/>
    </source>
</evidence>
<dbReference type="Gene3D" id="3.90.580.10">
    <property type="entry name" value="Zinc finger, CHC2-type domain"/>
    <property type="match status" value="1"/>
</dbReference>
<accession>A0A7T9Z869</accession>
<dbReference type="EMBL" id="CP068176">
    <property type="protein sequence ID" value="QQT87698.1"/>
    <property type="molecule type" value="Genomic_DNA"/>
</dbReference>
<dbReference type="GO" id="GO:0005737">
    <property type="term" value="C:cytoplasm"/>
    <property type="evidence" value="ECO:0007669"/>
    <property type="project" value="TreeGrafter"/>
</dbReference>
<organism evidence="6 8">
    <name type="scientific">Acinetobacter ursingii</name>
    <dbReference type="NCBI Taxonomy" id="108980"/>
    <lineage>
        <taxon>Bacteria</taxon>
        <taxon>Pseudomonadati</taxon>
        <taxon>Pseudomonadota</taxon>
        <taxon>Gammaproteobacteria</taxon>
        <taxon>Moraxellales</taxon>
        <taxon>Moraxellaceae</taxon>
        <taxon>Acinetobacter</taxon>
    </lineage>
</organism>
<dbReference type="InterPro" id="IPR036977">
    <property type="entry name" value="DNA_primase_Znf_CHC2"/>
</dbReference>
<dbReference type="Pfam" id="PF01807">
    <property type="entry name" value="Zn_ribbon_DnaG"/>
    <property type="match status" value="1"/>
</dbReference>
<reference evidence="6 8" key="1">
    <citation type="submission" date="2021-01" db="EMBL/GenBank/DDBJ databases">
        <title>FDA dAtabase for Regulatory Grade micrObial Sequences (FDA-ARGOS): Supporting development and validation of Infectious Disease Dx tests.</title>
        <authorList>
            <person name="Sproer C."/>
            <person name="Gronow S."/>
            <person name="Severitt S."/>
            <person name="Schroder I."/>
            <person name="Tallon L."/>
            <person name="Sadzewicz L."/>
            <person name="Zhao X."/>
            <person name="Boylan J."/>
            <person name="Ott S."/>
            <person name="Bowen H."/>
            <person name="Vavikolanu K."/>
            <person name="Mehta A."/>
            <person name="Aluvathingal J."/>
            <person name="Nadendla S."/>
            <person name="Lowell S."/>
            <person name="Myers T."/>
            <person name="Yan Y."/>
            <person name="Sichtig H."/>
        </authorList>
    </citation>
    <scope>NUCLEOTIDE SEQUENCE [LARGE SCALE GENOMIC DNA]</scope>
    <source>
        <strain evidence="6 8">FDAARGOS_1096</strain>
    </source>
</reference>
<dbReference type="GO" id="GO:0003677">
    <property type="term" value="F:DNA binding"/>
    <property type="evidence" value="ECO:0007669"/>
    <property type="project" value="InterPro"/>
</dbReference>
<evidence type="ECO:0000313" key="7">
    <source>
        <dbReference type="EMBL" id="UYF71145.1"/>
    </source>
</evidence>
<dbReference type="PANTHER" id="PTHR30313:SF2">
    <property type="entry name" value="DNA PRIMASE"/>
    <property type="match status" value="1"/>
</dbReference>
<dbReference type="RefSeq" id="WP_004994762.1">
    <property type="nucleotide sequence ID" value="NZ_BKGH01000058.1"/>
</dbReference>
<dbReference type="SUPFAM" id="SSF57783">
    <property type="entry name" value="Zinc beta-ribbon"/>
    <property type="match status" value="1"/>
</dbReference>
<dbReference type="SMART" id="SM00400">
    <property type="entry name" value="ZnF_CHCC"/>
    <property type="match status" value="1"/>
</dbReference>
<dbReference type="InterPro" id="IPR002694">
    <property type="entry name" value="Znf_CHC2"/>
</dbReference>
<dbReference type="InterPro" id="IPR050219">
    <property type="entry name" value="DnaG_primase"/>
</dbReference>